<feature type="region of interest" description="Disordered" evidence="1">
    <location>
        <begin position="126"/>
        <end position="161"/>
    </location>
</feature>
<gene>
    <name evidence="2" type="ORF">EV138_6474</name>
</gene>
<evidence type="ECO:0000313" key="2">
    <source>
        <dbReference type="EMBL" id="TDU84006.1"/>
    </source>
</evidence>
<dbReference type="Proteomes" id="UP000295151">
    <property type="component" value="Unassembled WGS sequence"/>
</dbReference>
<accession>A0A4R7SZ46</accession>
<organism evidence="2 3">
    <name type="scientific">Kribbella voronezhensis</name>
    <dbReference type="NCBI Taxonomy" id="2512212"/>
    <lineage>
        <taxon>Bacteria</taxon>
        <taxon>Bacillati</taxon>
        <taxon>Actinomycetota</taxon>
        <taxon>Actinomycetes</taxon>
        <taxon>Propionibacteriales</taxon>
        <taxon>Kribbellaceae</taxon>
        <taxon>Kribbella</taxon>
    </lineage>
</organism>
<reference evidence="2 3" key="1">
    <citation type="submission" date="2019-03" db="EMBL/GenBank/DDBJ databases">
        <title>Genomic Encyclopedia of Type Strains, Phase III (KMG-III): the genomes of soil and plant-associated and newly described type strains.</title>
        <authorList>
            <person name="Whitman W."/>
        </authorList>
    </citation>
    <scope>NUCLEOTIDE SEQUENCE [LARGE SCALE GENOMIC DNA]</scope>
    <source>
        <strain evidence="2 3">VKM Ac-2575</strain>
    </source>
</reference>
<dbReference type="EMBL" id="SOCE01000002">
    <property type="protein sequence ID" value="TDU84006.1"/>
    <property type="molecule type" value="Genomic_DNA"/>
</dbReference>
<comment type="caution">
    <text evidence="2">The sequence shown here is derived from an EMBL/GenBank/DDBJ whole genome shotgun (WGS) entry which is preliminary data.</text>
</comment>
<keyword evidence="3" id="KW-1185">Reference proteome</keyword>
<dbReference type="AlphaFoldDB" id="A0A4R7SZ46"/>
<feature type="region of interest" description="Disordered" evidence="1">
    <location>
        <begin position="298"/>
        <end position="332"/>
    </location>
</feature>
<sequence length="354" mass="38892">MWLEECGGPDGAVVPFLELSYARGVEPVGLSLPYTSSLLLLWWESIAHPLQPGDEPGWVPAWVWIEQSGNTQVEWASLDRNSDVTPRQLVMPTSARGRSAVRKAVATALTQLTGKPTVEAAVAAIESSQHDQPTDSEMQEPTIDDDDLSANPSDNTQSEDEAWPTLPVWIWLEADEHGIWQANASLSPADGATATAFDAPMSPIGLTCLWLPVVKALRNIETRDLRPRAVPVWLWTEEDGDELVAGFSFERVEGIKSHFLDVPHDEQSLTGLREGLGAAMVWLTGCESADGAARELMKQPLSTPWSNGKPRTRVKRKPKRATKKRVSKRSSEREMVIPRIRIVSGGAPGLGKRR</sequence>
<name>A0A4R7SZ46_9ACTN</name>
<protein>
    <submittedName>
        <fullName evidence="2">Uncharacterized protein</fullName>
    </submittedName>
</protein>
<feature type="compositionally biased region" description="Basic residues" evidence="1">
    <location>
        <begin position="310"/>
        <end position="328"/>
    </location>
</feature>
<evidence type="ECO:0000313" key="3">
    <source>
        <dbReference type="Proteomes" id="UP000295151"/>
    </source>
</evidence>
<proteinExistence type="predicted"/>
<evidence type="ECO:0000256" key="1">
    <source>
        <dbReference type="SAM" id="MobiDB-lite"/>
    </source>
</evidence>